<dbReference type="VEuPathDB" id="PiroplasmaDB:BBBOND_0004510"/>
<dbReference type="GeneID" id="24562010"/>
<reference evidence="1" key="2">
    <citation type="submission" date="2014-06" db="EMBL/GenBank/DDBJ databases">
        <authorList>
            <person name="Aslett M."/>
            <person name="De Silva Nishadi"/>
        </authorList>
    </citation>
    <scope>NUCLEOTIDE SEQUENCE</scope>
    <source>
        <strain evidence="1">Bond</strain>
    </source>
</reference>
<sequence length="1090" mass="122241">MGFLSGVLGAVKDDTNVASYYYITKDKLNNFNKFLYTGHSNFSHFISYVSCVLSDYDIALKRKTDEVRISLESLKEQIELGKKSIEQDRFRDISKQVSEWTRRADKYISKATDADNALRKIDLQLSCKLNVYVKSVVQATEGFKRCAENNDLNVLNELAENHMAKVTAFISSQSKRLMMQFYAYLENCIGALYMSLESLKNCDFNDLDTSVYPDLCSAFDLVKIGMDDLLIKYDKEIVSGVKSIAEDVLALKSTVTDEKKKLALQVSSLQAQITSLKDLRTLVVPPSTTFDEYQSDAEDNKWNLHKQIQSVTLQIVNSVKGCFATLPSDISAALKKYTNRIADADDNSSDDEDGYLDKIESGVVTYVGTFENFDSKVQEWVTDILKKDKIVNDRYLKRYVSTNIRESYFKIRDSTHMHGILTTAVRTALTRYITAAGEKVRLMTAESRPNETIAFHLRALKEGIEHFVGQLGMVLDDRVGAIVDDVEDQLGVEDGKSSPGKSHLTYAIRILLHQLHSVARQAGNDAAALLNETFVNMANVDKSIVDVKALSSTIEAELTPDDSSHDYSKLGNQMRNKLINAATDDNEVKNKMKDLLREACIRGIDELQAQITKIVAGKFTDGRTSLEGIKSELVKLQTKEEVDITTTHADGGDSLLEKQAHGLHVTVLNFLRDKIGESATPAQSSVHNDMKRLLRNVDILKQNVANVKKRVCAVGEKLEKCIIQAEELITETTKEATRSFDRLRDAVNIIVERAFNDIQKEARIRYTETKRKEVDALMNIVTDQLTSITKTISDDLATGVKGFIKTLKDGTTKNLSSMQGKNIGRLKKFGDLSSQQEYDRRQFTDLAEAFHDFCQPLHTYLLGEITRANLNNSGTTPNYSARLKSIFTAFSTLLPHLREANKYDHRVPSMLSNLRDALTVLKPDGFSTPNSSTLDCITSGLTKFADELDKAYISVYDGQGFEGKVVEETGTVEVYTTGVYPVYLSTEYGKKCAKVFCTALEILFHDLSELREECKRDWKDLNICMHPGEDIENGLASYLKNCGYGVPSKQGVQDGELRYGESWTGESIRATLLIKQHDATLTRTAFRLVY</sequence>
<dbReference type="RefSeq" id="XP_012770737.1">
    <property type="nucleotide sequence ID" value="XM_012915283.1"/>
</dbReference>
<reference evidence="1" key="1">
    <citation type="journal article" date="2014" name="Nucleic Acids Res.">
        <title>The evolutionary dynamics of variant antigen genes in Babesia reveal a history of genomic innovation underlying host-parasite interaction.</title>
        <authorList>
            <person name="Jackson A.P."/>
            <person name="Otto T.D."/>
            <person name="Darby A."/>
            <person name="Ramaprasad A."/>
            <person name="Xia D."/>
            <person name="Echaide I.E."/>
            <person name="Farber M."/>
            <person name="Gahlot S."/>
            <person name="Gamble J."/>
            <person name="Gupta D."/>
            <person name="Gupta Y."/>
            <person name="Jackson L."/>
            <person name="Malandrin L."/>
            <person name="Malas T.B."/>
            <person name="Moussa E."/>
            <person name="Nair M."/>
            <person name="Reid AJ."/>
            <person name="Sanders M."/>
            <person name="Sharma J."/>
            <person name="Tracey A."/>
            <person name="Quail M.A."/>
            <person name="Weir W."/>
            <person name="Wastling J.M."/>
            <person name="Hall N."/>
            <person name="Willadsen P."/>
            <person name="Lingelbach K."/>
            <person name="Shiels B."/>
            <person name="Tait A."/>
            <person name="Berriman M."/>
            <person name="Allred D.R."/>
            <person name="Pain A."/>
        </authorList>
    </citation>
    <scope>NUCLEOTIDE SEQUENCE</scope>
    <source>
        <strain evidence="1">Bond</strain>
    </source>
</reference>
<proteinExistence type="predicted"/>
<dbReference type="AlphaFoldDB" id="A0A061BQP4"/>
<name>A0A061BQP4_BABBI</name>
<protein>
    <submittedName>
        <fullName evidence="1">Uncharacterized protein</fullName>
    </submittedName>
</protein>
<accession>A0A061BQP4</accession>
<dbReference type="EMBL" id="LK055176">
    <property type="protein sequence ID" value="CDR71793.1"/>
    <property type="molecule type" value="Genomic_DNA"/>
</dbReference>
<gene>
    <name evidence="1" type="ORF">BBBOND_0004510</name>
</gene>
<feature type="non-terminal residue" evidence="1">
    <location>
        <position position="1090"/>
    </location>
</feature>
<organism evidence="1">
    <name type="scientific">Babesia bigemina</name>
    <dbReference type="NCBI Taxonomy" id="5866"/>
    <lineage>
        <taxon>Eukaryota</taxon>
        <taxon>Sar</taxon>
        <taxon>Alveolata</taxon>
        <taxon>Apicomplexa</taxon>
        <taxon>Aconoidasida</taxon>
        <taxon>Piroplasmida</taxon>
        <taxon>Babesiidae</taxon>
        <taxon>Babesia</taxon>
    </lineage>
</organism>
<evidence type="ECO:0000313" key="1">
    <source>
        <dbReference type="EMBL" id="CDR71793.1"/>
    </source>
</evidence>
<dbReference type="KEGG" id="bbig:BBBOND_0004510"/>